<dbReference type="CDD" id="cd02966">
    <property type="entry name" value="TlpA_like_family"/>
    <property type="match status" value="1"/>
</dbReference>
<dbReference type="EMBL" id="JAAEEH010000054">
    <property type="protein sequence ID" value="NDL68703.1"/>
    <property type="molecule type" value="Genomic_DNA"/>
</dbReference>
<evidence type="ECO:0000313" key="3">
    <source>
        <dbReference type="EMBL" id="NDL68703.1"/>
    </source>
</evidence>
<dbReference type="PROSITE" id="PS51352">
    <property type="entry name" value="THIOREDOXIN_2"/>
    <property type="match status" value="1"/>
</dbReference>
<protein>
    <submittedName>
        <fullName evidence="3">Redoxin family protein</fullName>
    </submittedName>
</protein>
<dbReference type="Gene3D" id="3.40.30.10">
    <property type="entry name" value="Glutaredoxin"/>
    <property type="match status" value="1"/>
</dbReference>
<gene>
    <name evidence="3" type="ORF">GXN74_13240</name>
</gene>
<dbReference type="Pfam" id="PF08534">
    <property type="entry name" value="Redoxin"/>
    <property type="match status" value="1"/>
</dbReference>
<dbReference type="RefSeq" id="WP_162371424.1">
    <property type="nucleotide sequence ID" value="NZ_JAAEEH010000054.1"/>
</dbReference>
<keyword evidence="1" id="KW-0732">Signal</keyword>
<dbReference type="AlphaFoldDB" id="A0A7X5KP81"/>
<keyword evidence="4" id="KW-1185">Reference proteome</keyword>
<dbReference type="PROSITE" id="PS51257">
    <property type="entry name" value="PROKAR_LIPOPROTEIN"/>
    <property type="match status" value="1"/>
</dbReference>
<feature type="domain" description="Thioredoxin" evidence="2">
    <location>
        <begin position="34"/>
        <end position="175"/>
    </location>
</feature>
<dbReference type="InterPro" id="IPR013766">
    <property type="entry name" value="Thioredoxin_domain"/>
</dbReference>
<evidence type="ECO:0000313" key="4">
    <source>
        <dbReference type="Proteomes" id="UP000461585"/>
    </source>
</evidence>
<reference evidence="3 4" key="1">
    <citation type="submission" date="2020-01" db="EMBL/GenBank/DDBJ databases">
        <title>Anaeroalcalibacter tamaniensis gen. nov., sp. nov., moderately halophilic strictly anaerobic fermenter bacterium from mud volcano of Taman peninsula.</title>
        <authorList>
            <person name="Frolova A."/>
            <person name="Merkel A.Y."/>
            <person name="Slobodkin A.I."/>
        </authorList>
    </citation>
    <scope>NUCLEOTIDE SEQUENCE [LARGE SCALE GENOMIC DNA]</scope>
    <source>
        <strain evidence="3 4">F-3ap</strain>
    </source>
</reference>
<sequence length="175" mass="19014">MKAGARVLAATMVLLLWITACGRAPQDAAPAATVNEGRMAPTFVLADQEGKEHSLEAYRGQKVYIRFWASWCPICLSGLEELQTLAETADGFTVLTIVSPNANGEKDTADFQAWFSGLDTNRFPVLFDENGVAAREYGVRGYPTSVYVGSDGVLVLGVPGHQSNESVTERMRLIR</sequence>
<dbReference type="SUPFAM" id="SSF52833">
    <property type="entry name" value="Thioredoxin-like"/>
    <property type="match status" value="1"/>
</dbReference>
<dbReference type="PANTHER" id="PTHR42852:SF16">
    <property type="entry name" value="THIOL:DISULFIDE INTERCHANGE PROTEIN TLPA"/>
    <property type="match status" value="1"/>
</dbReference>
<proteinExistence type="predicted"/>
<dbReference type="InterPro" id="IPR050553">
    <property type="entry name" value="Thioredoxin_ResA/DsbE_sf"/>
</dbReference>
<feature type="chain" id="PRO_5039570907" evidence="1">
    <location>
        <begin position="24"/>
        <end position="175"/>
    </location>
</feature>
<dbReference type="InterPro" id="IPR036249">
    <property type="entry name" value="Thioredoxin-like_sf"/>
</dbReference>
<feature type="signal peptide" evidence="1">
    <location>
        <begin position="1"/>
        <end position="23"/>
    </location>
</feature>
<dbReference type="PANTHER" id="PTHR42852">
    <property type="entry name" value="THIOL:DISULFIDE INTERCHANGE PROTEIN DSBE"/>
    <property type="match status" value="1"/>
</dbReference>
<name>A0A7X5KP81_9FIRM</name>
<dbReference type="Proteomes" id="UP000461585">
    <property type="component" value="Unassembled WGS sequence"/>
</dbReference>
<dbReference type="GO" id="GO:0016491">
    <property type="term" value="F:oxidoreductase activity"/>
    <property type="evidence" value="ECO:0007669"/>
    <property type="project" value="InterPro"/>
</dbReference>
<evidence type="ECO:0000256" key="1">
    <source>
        <dbReference type="SAM" id="SignalP"/>
    </source>
</evidence>
<organism evidence="3 4">
    <name type="scientific">Anaerotalea alkaliphila</name>
    <dbReference type="NCBI Taxonomy" id="2662126"/>
    <lineage>
        <taxon>Bacteria</taxon>
        <taxon>Bacillati</taxon>
        <taxon>Bacillota</taxon>
        <taxon>Clostridia</taxon>
        <taxon>Eubacteriales</taxon>
        <taxon>Anaerotalea</taxon>
    </lineage>
</organism>
<evidence type="ECO:0000259" key="2">
    <source>
        <dbReference type="PROSITE" id="PS51352"/>
    </source>
</evidence>
<dbReference type="InterPro" id="IPR013740">
    <property type="entry name" value="Redoxin"/>
</dbReference>
<accession>A0A7X5KP81</accession>
<comment type="caution">
    <text evidence="3">The sequence shown here is derived from an EMBL/GenBank/DDBJ whole genome shotgun (WGS) entry which is preliminary data.</text>
</comment>